<evidence type="ECO:0000256" key="10">
    <source>
        <dbReference type="SAM" id="Coils"/>
    </source>
</evidence>
<evidence type="ECO:0000256" key="8">
    <source>
        <dbReference type="ARBA" id="ARBA00033408"/>
    </source>
</evidence>
<keyword evidence="5 9" id="KW-0227">DNA damage</keyword>
<comment type="caution">
    <text evidence="11">The sequence shown here is derived from an EMBL/GenBank/DDBJ whole genome shotgun (WGS) entry which is preliminary data.</text>
</comment>
<dbReference type="PANTHER" id="PTHR11059:SF0">
    <property type="entry name" value="DNA REPAIR PROTEIN RECN"/>
    <property type="match status" value="1"/>
</dbReference>
<evidence type="ECO:0000256" key="3">
    <source>
        <dbReference type="ARBA" id="ARBA00021315"/>
    </source>
</evidence>
<organism evidence="11 12">
    <name type="scientific">Helicobacter turcicus</name>
    <dbReference type="NCBI Taxonomy" id="2867412"/>
    <lineage>
        <taxon>Bacteria</taxon>
        <taxon>Pseudomonadati</taxon>
        <taxon>Campylobacterota</taxon>
        <taxon>Epsilonproteobacteria</taxon>
        <taxon>Campylobacterales</taxon>
        <taxon>Helicobacteraceae</taxon>
        <taxon>Helicobacter</taxon>
    </lineage>
</organism>
<comment type="function">
    <text evidence="1 9">May be involved in recombinational repair of damaged DNA.</text>
</comment>
<dbReference type="RefSeq" id="WP_221531976.1">
    <property type="nucleotide sequence ID" value="NZ_JAIGYP010000005.1"/>
</dbReference>
<dbReference type="PANTHER" id="PTHR11059">
    <property type="entry name" value="DNA REPAIR PROTEIN RECN"/>
    <property type="match status" value="1"/>
</dbReference>
<dbReference type="PIRSF" id="PIRSF003128">
    <property type="entry name" value="RecN"/>
    <property type="match status" value="1"/>
</dbReference>
<protein>
    <recommendedName>
        <fullName evidence="3 9">DNA repair protein RecN</fullName>
    </recommendedName>
    <alternativeName>
        <fullName evidence="8 9">Recombination protein N</fullName>
    </alternativeName>
</protein>
<evidence type="ECO:0000256" key="1">
    <source>
        <dbReference type="ARBA" id="ARBA00003618"/>
    </source>
</evidence>
<dbReference type="InterPro" id="IPR027417">
    <property type="entry name" value="P-loop_NTPase"/>
</dbReference>
<reference evidence="11 12" key="1">
    <citation type="submission" date="2021-08" db="EMBL/GenBank/DDBJ databases">
        <title>Helicobacter spp. isolated from feces of Anatolian Ground Squirrel (Spermophilus xanthoprymnus) in Turkey.</title>
        <authorList>
            <person name="Aydin F."/>
            <person name="Abay S."/>
            <person name="Kayman T."/>
            <person name="Karakaya E."/>
            <person name="Saticioglu I.B."/>
        </authorList>
    </citation>
    <scope>NUCLEOTIDE SEQUENCE [LARGE SCALE GENOMIC DNA]</scope>
    <source>
        <strain evidence="11 12">Faydin-H70</strain>
    </source>
</reference>
<proteinExistence type="inferred from homology"/>
<dbReference type="Proteomes" id="UP000700059">
    <property type="component" value="Unassembled WGS sequence"/>
</dbReference>
<evidence type="ECO:0000313" key="11">
    <source>
        <dbReference type="EMBL" id="MBX7490824.1"/>
    </source>
</evidence>
<accession>A0ABS7JN34</accession>
<evidence type="ECO:0000256" key="2">
    <source>
        <dbReference type="ARBA" id="ARBA00009441"/>
    </source>
</evidence>
<dbReference type="SUPFAM" id="SSF52540">
    <property type="entry name" value="P-loop containing nucleoside triphosphate hydrolases"/>
    <property type="match status" value="1"/>
</dbReference>
<keyword evidence="7 9" id="KW-0234">DNA repair</keyword>
<evidence type="ECO:0000313" key="12">
    <source>
        <dbReference type="Proteomes" id="UP000700059"/>
    </source>
</evidence>
<keyword evidence="4" id="KW-0547">Nucleotide-binding</keyword>
<keyword evidence="6" id="KW-0067">ATP-binding</keyword>
<dbReference type="Gene3D" id="3.40.50.300">
    <property type="entry name" value="P-loop containing nucleotide triphosphate hydrolases"/>
    <property type="match status" value="2"/>
</dbReference>
<dbReference type="InterPro" id="IPR004604">
    <property type="entry name" value="DNA_recomb/repair_RecN"/>
</dbReference>
<evidence type="ECO:0000256" key="9">
    <source>
        <dbReference type="PIRNR" id="PIRNR003128"/>
    </source>
</evidence>
<evidence type="ECO:0000256" key="4">
    <source>
        <dbReference type="ARBA" id="ARBA00022741"/>
    </source>
</evidence>
<sequence>MQKLCIQKIHIKDSLTFKEATFYPNAHFNVFSGASGAGKSVLMESILALFGLKDCNATLIEATFELQGIPQGFEGLIDEGEVILTLSKKDKIRYFLNAQNIPKKKIQELFTPFLKHLSNKSYDAISEQNLFFALDNFLISKNPKHKEVLQNYKESFLRFTETKNTLKTLQEETLKVAELKEFVRFEIQKLETLDPKQGEYEELLELKKEISKKEKINESLQSVREILNQSHKISQFLNLIQSKENDSILNALNSLENLCEQESERLEALEMCNPEEILNRIEALSALKHRYGGVDEALEYLENKKQELQKYENLDSILKNAETSYNQAKNALKESAESLTNARKKHLKDFENTLNSALASLKMPNSKVALKSLLEVESYNILGAQSLEITLNTSLKNLSSGEFNRFRLALLLTYSTQTNHQAVIILDEVDANLSGEESQGVASVLKTLSTSYQVFAISHQPHMPSLADAHFLIQKHPNGSTITELNKQGRIQEIARMISGDSITKEALEFATKQLSTL</sequence>
<comment type="similarity">
    <text evidence="2 9">Belongs to the RecN family.</text>
</comment>
<evidence type="ECO:0000256" key="6">
    <source>
        <dbReference type="ARBA" id="ARBA00022840"/>
    </source>
</evidence>
<keyword evidence="12" id="KW-1185">Reference proteome</keyword>
<evidence type="ECO:0000256" key="7">
    <source>
        <dbReference type="ARBA" id="ARBA00023204"/>
    </source>
</evidence>
<dbReference type="EMBL" id="JAIGYQ010000005">
    <property type="protein sequence ID" value="MBX7490824.1"/>
    <property type="molecule type" value="Genomic_DNA"/>
</dbReference>
<name>A0ABS7JN34_9HELI</name>
<evidence type="ECO:0000256" key="5">
    <source>
        <dbReference type="ARBA" id="ARBA00022763"/>
    </source>
</evidence>
<feature type="coiled-coil region" evidence="10">
    <location>
        <begin position="203"/>
        <end position="349"/>
    </location>
</feature>
<keyword evidence="10" id="KW-0175">Coiled coil</keyword>
<gene>
    <name evidence="11" type="ORF">K4G57_05015</name>
</gene>